<dbReference type="PANTHER" id="PTHR12135">
    <property type="entry name" value="DNA REPAIR PROTEIN XP-C / RAD4"/>
    <property type="match status" value="1"/>
</dbReference>
<dbReference type="EMBL" id="HAAD01004170">
    <property type="protein sequence ID" value="CDG70402.1"/>
    <property type="molecule type" value="mRNA"/>
</dbReference>
<dbReference type="GO" id="GO:0003684">
    <property type="term" value="F:damaged DNA binding"/>
    <property type="evidence" value="ECO:0007669"/>
    <property type="project" value="InterPro"/>
</dbReference>
<gene>
    <name evidence="3" type="primary">XPC</name>
</gene>
<evidence type="ECO:0000313" key="3">
    <source>
        <dbReference type="EMBL" id="CDG70402.1"/>
    </source>
</evidence>
<feature type="compositionally biased region" description="Acidic residues" evidence="1">
    <location>
        <begin position="42"/>
        <end position="52"/>
    </location>
</feature>
<feature type="compositionally biased region" description="Basic and acidic residues" evidence="1">
    <location>
        <begin position="12"/>
        <end position="30"/>
    </location>
</feature>
<feature type="compositionally biased region" description="Polar residues" evidence="1">
    <location>
        <begin position="455"/>
        <end position="480"/>
    </location>
</feature>
<feature type="compositionally biased region" description="Basic residues" evidence="1">
    <location>
        <begin position="1"/>
        <end position="11"/>
    </location>
</feature>
<feature type="non-terminal residue" evidence="3">
    <location>
        <position position="744"/>
    </location>
</feature>
<reference evidence="3" key="1">
    <citation type="journal article" date="2013" name="Genome Biol. Evol.">
        <title>Punctuated emergences of genetic and phenotypic innovations in eumetazoan, bilaterian, euteleostome, and hominidae ancestors.</title>
        <authorList>
            <person name="Wenger Y."/>
            <person name="Galliot B."/>
        </authorList>
    </citation>
    <scope>NUCLEOTIDE SEQUENCE</scope>
    <source>
        <tissue evidence="3">Whole animals</tissue>
    </source>
</reference>
<dbReference type="InterPro" id="IPR038765">
    <property type="entry name" value="Papain-like_cys_pep_sf"/>
</dbReference>
<dbReference type="GO" id="GO:0005737">
    <property type="term" value="C:cytoplasm"/>
    <property type="evidence" value="ECO:0007669"/>
    <property type="project" value="TreeGrafter"/>
</dbReference>
<dbReference type="OrthoDB" id="300780at2759"/>
<dbReference type="SUPFAM" id="SSF54001">
    <property type="entry name" value="Cysteine proteinases"/>
    <property type="match status" value="1"/>
</dbReference>
<feature type="compositionally biased region" description="Basic residues" evidence="1">
    <location>
        <begin position="520"/>
        <end position="529"/>
    </location>
</feature>
<protein>
    <submittedName>
        <fullName evidence="3">DNA repair protein complementing XP-C cells</fullName>
    </submittedName>
</protein>
<dbReference type="SMART" id="SM01030">
    <property type="entry name" value="BHD_1"/>
    <property type="match status" value="1"/>
</dbReference>
<dbReference type="AlphaFoldDB" id="T2MEL3"/>
<dbReference type="GO" id="GO:0006289">
    <property type="term" value="P:nucleotide-excision repair"/>
    <property type="evidence" value="ECO:0007669"/>
    <property type="project" value="InterPro"/>
</dbReference>
<dbReference type="InterPro" id="IPR004583">
    <property type="entry name" value="DNA_repair_Rad4"/>
</dbReference>
<dbReference type="InterPro" id="IPR036985">
    <property type="entry name" value="Transglutaminase-like_sf"/>
</dbReference>
<sequence>KLKLLNMKRKTKETNVRAKQKNDLPEDSRRRSSRKIVNYAENNEEESSESDFEPVSKKIKATKIKTPRKNNTVAIKPVSEPSTNVQILNITNLHTALNLSEDESSSDDDVPLSAIKSCILPKVNEANKPCILPKVNEANNFEAVNSAFFIEPKTEIKNEIKETLEDNKVLDDKKNSLITKKAGSLKNSKTKKSIPIEPIESKKVQKTENNNTKVLRARKENKVLKIETSKSLVEINKKKVSTSLKEISVNSSKANNMKFQSDTSSLADSEEENWEEVEEIEVKSKSKKMKKEEIKEDNIKLNDLEISVGVSSIHKKKLTRQEKYHNWVRQLIGRFQRELQQHIHKIHLLCLFACEIKRNMVCNIKSVQAICLSLVPLEFTKILTRQWNINHLRKFIDWYQKEIPSTEELLLFTDKATQVLKHMQREYILVIMLRSLGFLSRIICSLQPCTHKVFSSKSAMESNEKPTTANSKPPANSTKSPYFDSDTESSKLQKKSNLKSKNTNKKCNDASNNPNTVKKNTSKKKKRKAKSSEDEEDEPKQIKSNKKSSAKSSVIKKGADVWIEVYLLTMQKWICIELTGKSIDEPDKCELYATNPLQYVIGIDNYNKVKDLTCRYAAKWLSFNRKLRVDRDWWFKTLAPYKPIESSIDSAEDAQLTKNLLDKDFPKTISDFKDNPLYALKRHLLKFQAIYPESAVPLGYIRNEAIYSRDCIRELHTRETWMKQAKVVKPGEVPYKVVKGRPKR</sequence>
<accession>T2MEL3</accession>
<dbReference type="GO" id="GO:0000111">
    <property type="term" value="C:nucleotide-excision repair factor 2 complex"/>
    <property type="evidence" value="ECO:0007669"/>
    <property type="project" value="TreeGrafter"/>
</dbReference>
<dbReference type="GO" id="GO:0003697">
    <property type="term" value="F:single-stranded DNA binding"/>
    <property type="evidence" value="ECO:0007669"/>
    <property type="project" value="TreeGrafter"/>
</dbReference>
<dbReference type="Gene3D" id="2.20.20.110">
    <property type="entry name" value="Rad4, beta-hairpin domain BHD1"/>
    <property type="match status" value="1"/>
</dbReference>
<feature type="non-terminal residue" evidence="3">
    <location>
        <position position="1"/>
    </location>
</feature>
<name>T2MEL3_HYDVU</name>
<dbReference type="Gene3D" id="3.90.260.10">
    <property type="entry name" value="Transglutaminase-like"/>
    <property type="match status" value="1"/>
</dbReference>
<feature type="compositionally biased region" description="Basic residues" evidence="1">
    <location>
        <begin position="492"/>
        <end position="504"/>
    </location>
</feature>
<evidence type="ECO:0000256" key="1">
    <source>
        <dbReference type="SAM" id="MobiDB-lite"/>
    </source>
</evidence>
<feature type="domain" description="Rad4 beta-hairpin" evidence="2">
    <location>
        <begin position="661"/>
        <end position="713"/>
    </location>
</feature>
<dbReference type="Pfam" id="PF10403">
    <property type="entry name" value="BHD_1"/>
    <property type="match status" value="1"/>
</dbReference>
<feature type="region of interest" description="Disordered" evidence="1">
    <location>
        <begin position="1"/>
        <end position="56"/>
    </location>
</feature>
<dbReference type="Pfam" id="PF03835">
    <property type="entry name" value="Rad4"/>
    <property type="match status" value="1"/>
</dbReference>
<dbReference type="InterPro" id="IPR018326">
    <property type="entry name" value="Rad4_beta-hairpin_dom1"/>
</dbReference>
<dbReference type="GO" id="GO:0006298">
    <property type="term" value="P:mismatch repair"/>
    <property type="evidence" value="ECO:0007669"/>
    <property type="project" value="TreeGrafter"/>
</dbReference>
<dbReference type="PANTHER" id="PTHR12135:SF0">
    <property type="entry name" value="DNA REPAIR PROTEIN COMPLEMENTING XP-C CELLS"/>
    <property type="match status" value="1"/>
</dbReference>
<proteinExistence type="evidence at transcript level"/>
<dbReference type="GO" id="GO:0071942">
    <property type="term" value="C:XPC complex"/>
    <property type="evidence" value="ECO:0007669"/>
    <property type="project" value="TreeGrafter"/>
</dbReference>
<evidence type="ECO:0000259" key="2">
    <source>
        <dbReference type="SMART" id="SM01030"/>
    </source>
</evidence>
<feature type="region of interest" description="Disordered" evidence="1">
    <location>
        <begin position="455"/>
        <end position="550"/>
    </location>
</feature>
<organism evidence="3">
    <name type="scientific">Hydra vulgaris</name>
    <name type="common">Hydra</name>
    <name type="synonym">Hydra attenuata</name>
    <dbReference type="NCBI Taxonomy" id="6087"/>
    <lineage>
        <taxon>Eukaryota</taxon>
        <taxon>Metazoa</taxon>
        <taxon>Cnidaria</taxon>
        <taxon>Hydrozoa</taxon>
        <taxon>Hydroidolina</taxon>
        <taxon>Anthoathecata</taxon>
        <taxon>Aplanulata</taxon>
        <taxon>Hydridae</taxon>
        <taxon>Hydra</taxon>
    </lineage>
</organism>
<dbReference type="InterPro" id="IPR018325">
    <property type="entry name" value="Rad4/PNGase_transGLS-fold"/>
</dbReference>